<dbReference type="RefSeq" id="WP_046824252.1">
    <property type="nucleotide sequence ID" value="NZ_LBBT01000346.1"/>
</dbReference>
<dbReference type="EMBL" id="LBBT01000346">
    <property type="protein sequence ID" value="KKY00004.1"/>
    <property type="molecule type" value="Genomic_DNA"/>
</dbReference>
<gene>
    <name evidence="1" type="ORF">VN21_16665</name>
</gene>
<reference evidence="1 2" key="1">
    <citation type="submission" date="2015-04" db="EMBL/GenBank/DDBJ databases">
        <title>Microcin producing Clostridium sp. JC272T.</title>
        <authorList>
            <person name="Jyothsna T."/>
            <person name="Sasikala C."/>
            <person name="Ramana C."/>
        </authorList>
    </citation>
    <scope>NUCLEOTIDE SEQUENCE [LARGE SCALE GENOMIC DNA]</scope>
    <source>
        <strain evidence="1 2">JC272</strain>
    </source>
</reference>
<evidence type="ECO:0000313" key="1">
    <source>
        <dbReference type="EMBL" id="KKY00004.1"/>
    </source>
</evidence>
<dbReference type="InterPro" id="IPR025394">
    <property type="entry name" value="DUF4127"/>
</dbReference>
<comment type="caution">
    <text evidence="1">The sequence shown here is derived from an EMBL/GenBank/DDBJ whole genome shotgun (WGS) entry which is preliminary data.</text>
</comment>
<dbReference type="Proteomes" id="UP000034407">
    <property type="component" value="Unassembled WGS sequence"/>
</dbReference>
<keyword evidence="2" id="KW-1185">Reference proteome</keyword>
<accession>A0A0M3DEW5</accession>
<evidence type="ECO:0008006" key="3">
    <source>
        <dbReference type="Google" id="ProtNLM"/>
    </source>
</evidence>
<name>A0A0M3DEW5_9FIRM</name>
<evidence type="ECO:0000313" key="2">
    <source>
        <dbReference type="Proteomes" id="UP000034407"/>
    </source>
</evidence>
<dbReference type="OrthoDB" id="9789552at2"/>
<dbReference type="Pfam" id="PF13552">
    <property type="entry name" value="DUF4127"/>
    <property type="match status" value="1"/>
</dbReference>
<proteinExistence type="predicted"/>
<protein>
    <recommendedName>
        <fullName evidence="3">DUF4127 domain-containing protein</fullName>
    </recommendedName>
</protein>
<dbReference type="AlphaFoldDB" id="A0A0M3DEW5"/>
<sequence>MNVIYIPLDERPCNRLYPEYIASCNDEINILSPDLSILGYKKTPCNLEAVWKFLEDNAQFVDVAILSIDMLLYGGLLPSRLHKSTAEELEVYIDRIKNIKSKNKNLKIYAFNLIMRTPKYSSSDEEPDYYEHYGAEIFKRSYLIDKKDRVGISSDEEQILLNLERGIPKEYIVDYEIRRNTNIQMNKKVLELLKDNILDYLVIPQDDSCEFGYTAMDQRKINQYIDLNNLFGDVLIYPGADEVGATLLSRAFSDYKNKRVKIYPVYSSTLGKSIIPLYEDRPMFESLKSHIMSAGGQIVYNYDCADIILAINSPGKVMQESWDQFKCRDVSYDSYRNILSFTHSIKNFVESGKDVIIADCAYANGGDYQLIKLLDKYEVLDKIKAYYGWNTHCNSLGTTLSQGIITHFGFNKDNVDKSLIYHLLEDVFYQSKVRMYVNKEILPKYECNYFDISRSIEIVEEKICSLIKNEFEQVIKNSFKDKTISNLSVYNPWKRMFEIGLDLDI</sequence>
<organism evidence="1 2">
    <name type="scientific">Paraclostridium benzoelyticum</name>
    <dbReference type="NCBI Taxonomy" id="1629550"/>
    <lineage>
        <taxon>Bacteria</taxon>
        <taxon>Bacillati</taxon>
        <taxon>Bacillota</taxon>
        <taxon>Clostridia</taxon>
        <taxon>Peptostreptococcales</taxon>
        <taxon>Peptostreptococcaceae</taxon>
        <taxon>Paraclostridium</taxon>
    </lineage>
</organism>
<dbReference type="PATRIC" id="fig|1629550.3.peg.2845"/>